<dbReference type="Gene3D" id="3.40.50.2000">
    <property type="entry name" value="Glycogen Phosphorylase B"/>
    <property type="match status" value="1"/>
</dbReference>
<dbReference type="SUPFAM" id="SSF53756">
    <property type="entry name" value="UDP-Glycosyltransferase/glycogen phosphorylase"/>
    <property type="match status" value="1"/>
</dbReference>
<dbReference type="Proteomes" id="UP000571817">
    <property type="component" value="Unassembled WGS sequence"/>
</dbReference>
<organism evidence="1 2">
    <name type="scientific">Allobranchiibius huperziae</name>
    <dbReference type="NCBI Taxonomy" id="1874116"/>
    <lineage>
        <taxon>Bacteria</taxon>
        <taxon>Bacillati</taxon>
        <taxon>Actinomycetota</taxon>
        <taxon>Actinomycetes</taxon>
        <taxon>Micrococcales</taxon>
        <taxon>Dermacoccaceae</taxon>
        <taxon>Allobranchiibius</taxon>
    </lineage>
</organism>
<dbReference type="GO" id="GO:0016740">
    <property type="term" value="F:transferase activity"/>
    <property type="evidence" value="ECO:0007669"/>
    <property type="project" value="UniProtKB-KW"/>
</dbReference>
<evidence type="ECO:0000313" key="1">
    <source>
        <dbReference type="EMBL" id="NYJ75540.1"/>
    </source>
</evidence>
<comment type="caution">
    <text evidence="1">The sequence shown here is derived from an EMBL/GenBank/DDBJ whole genome shotgun (WGS) entry which is preliminary data.</text>
</comment>
<dbReference type="RefSeq" id="WP_179482299.1">
    <property type="nucleotide sequence ID" value="NZ_JACCFW010000001.1"/>
</dbReference>
<proteinExistence type="predicted"/>
<keyword evidence="1" id="KW-0808">Transferase</keyword>
<dbReference type="AlphaFoldDB" id="A0A853DLM2"/>
<name>A0A853DLM2_9MICO</name>
<protein>
    <submittedName>
        <fullName evidence="1">Glycosyltransferase involved in cell wall biosynthesis</fullName>
    </submittedName>
</protein>
<dbReference type="Pfam" id="PF13692">
    <property type="entry name" value="Glyco_trans_1_4"/>
    <property type="match status" value="1"/>
</dbReference>
<sequence length="361" mass="40260">MRDQRRAVAELVRDSTATPLTVLQSGPRPLPTTNPYNILLAQSVEARDAIDYRYFSWREALLGRHEVFHAHWPEAMLQGRTPLRSVARQALFALLLVKWKARRTAVVRTVHNIGLPQGISRRETLLLHAFEHQTVLGICLNEHTPVPHARARHVIPHGHYRPWYDRYPHSTARTGHFAYFGMIRRYKGVDGLVRAFQETTDPALSLTVAGKPSTPALGADLERLVSTDPRISFAPGFLENPDLVTAITEAEMVVLPHPEMHNSGSALAALSLDRPVLIQDNAVNRDLQSEVGAGWVHLYAGNLTGTDLVDALEALRANPPKGRPRLETREWDLSAALHEDAYRHAASIVNAGPRSMRPGLR</sequence>
<accession>A0A853DLM2</accession>
<keyword evidence="2" id="KW-1185">Reference proteome</keyword>
<evidence type="ECO:0000313" key="2">
    <source>
        <dbReference type="Proteomes" id="UP000571817"/>
    </source>
</evidence>
<reference evidence="1 2" key="1">
    <citation type="submission" date="2020-07" db="EMBL/GenBank/DDBJ databases">
        <title>Sequencing the genomes of 1000 actinobacteria strains.</title>
        <authorList>
            <person name="Klenk H.-P."/>
        </authorList>
    </citation>
    <scope>NUCLEOTIDE SEQUENCE [LARGE SCALE GENOMIC DNA]</scope>
    <source>
        <strain evidence="1 2">DSM 29531</strain>
    </source>
</reference>
<gene>
    <name evidence="1" type="ORF">HNR15_002503</name>
</gene>
<dbReference type="EMBL" id="JACCFW010000001">
    <property type="protein sequence ID" value="NYJ75540.1"/>
    <property type="molecule type" value="Genomic_DNA"/>
</dbReference>